<organism evidence="5 6">
    <name type="scientific">Fusarium duplospermum</name>
    <dbReference type="NCBI Taxonomy" id="1325734"/>
    <lineage>
        <taxon>Eukaryota</taxon>
        <taxon>Fungi</taxon>
        <taxon>Dikarya</taxon>
        <taxon>Ascomycota</taxon>
        <taxon>Pezizomycotina</taxon>
        <taxon>Sordariomycetes</taxon>
        <taxon>Hypocreomycetidae</taxon>
        <taxon>Hypocreales</taxon>
        <taxon>Nectriaceae</taxon>
        <taxon>Fusarium</taxon>
        <taxon>Fusarium solani species complex</taxon>
    </lineage>
</organism>
<evidence type="ECO:0000259" key="4">
    <source>
        <dbReference type="PROSITE" id="PS50011"/>
    </source>
</evidence>
<name>A0A428NHJ5_9HYPO</name>
<dbReference type="AlphaFoldDB" id="A0A428NHJ5"/>
<dbReference type="EMBL" id="NKCI01000517">
    <property type="protein sequence ID" value="RSL40276.1"/>
    <property type="molecule type" value="Genomic_DNA"/>
</dbReference>
<evidence type="ECO:0000256" key="1">
    <source>
        <dbReference type="ARBA" id="ARBA00008874"/>
    </source>
</evidence>
<dbReference type="PANTHER" id="PTHR45832:SF22">
    <property type="entry name" value="SERINE_THREONINE-PROTEIN KINASE SAMKA-RELATED"/>
    <property type="match status" value="1"/>
</dbReference>
<reference evidence="5 6" key="1">
    <citation type="submission" date="2017-06" db="EMBL/GenBank/DDBJ databases">
        <title>Comparative genomic analysis of Ambrosia Fusariam Clade fungi.</title>
        <authorList>
            <person name="Stajich J.E."/>
            <person name="Carrillo J."/>
            <person name="Kijimoto T."/>
            <person name="Eskalen A."/>
            <person name="O'Donnell K."/>
            <person name="Kasson M."/>
        </authorList>
    </citation>
    <scope>NUCLEOTIDE SEQUENCE [LARGE SCALE GENOMIC DNA]</scope>
    <source>
        <strain evidence="5 6">NRRL62584</strain>
    </source>
</reference>
<protein>
    <recommendedName>
        <fullName evidence="4">Protein kinase domain-containing protein</fullName>
    </recommendedName>
</protein>
<dbReference type="GO" id="GO:0004672">
    <property type="term" value="F:protein kinase activity"/>
    <property type="evidence" value="ECO:0007669"/>
    <property type="project" value="InterPro"/>
</dbReference>
<dbReference type="PROSITE" id="PS50011">
    <property type="entry name" value="PROTEIN_KINASE_DOM"/>
    <property type="match status" value="1"/>
</dbReference>
<sequence length="270" mass="30804">MDYEDPSHKPNSQLQKRRPIYYASGQPRNLEELRIVEANKQGERALNYIPVKEASPWDAYEKICFIKLGDKPVVIAERRGISRDVVVISSLEEAQVQAKVDLVKSIQHPNFVTVHELYKFEGQYHMVSEYMPRSLQEVIGNPFLNDSRLAAIIGQIVEGLDVLEKRGLRHRELTCSQVLIHPSGNVKIHGYEHIENLHSANKNIQDLGYIMMELMQGYAKEGPHVGLDDPDRWSVDTVNFLSATTSAPSVDELKKACLFLEMKNRLLTRL</sequence>
<keyword evidence="6" id="KW-1185">Reference proteome</keyword>
<keyword evidence="3" id="KW-0067">ATP-binding</keyword>
<dbReference type="InterPro" id="IPR011009">
    <property type="entry name" value="Kinase-like_dom_sf"/>
</dbReference>
<keyword evidence="2" id="KW-0547">Nucleotide-binding</keyword>
<dbReference type="STRING" id="1325734.A0A428NHJ5"/>
<evidence type="ECO:0000313" key="6">
    <source>
        <dbReference type="Proteomes" id="UP000288168"/>
    </source>
</evidence>
<evidence type="ECO:0000256" key="3">
    <source>
        <dbReference type="ARBA" id="ARBA00022840"/>
    </source>
</evidence>
<feature type="domain" description="Protein kinase" evidence="4">
    <location>
        <begin position="60"/>
        <end position="270"/>
    </location>
</feature>
<gene>
    <name evidence="5" type="ORF">CEP54_016156</name>
</gene>
<dbReference type="Pfam" id="PF00069">
    <property type="entry name" value="Pkinase"/>
    <property type="match status" value="1"/>
</dbReference>
<comment type="caution">
    <text evidence="5">The sequence shown here is derived from an EMBL/GenBank/DDBJ whole genome shotgun (WGS) entry which is preliminary data.</text>
</comment>
<dbReference type="Gene3D" id="1.10.510.10">
    <property type="entry name" value="Transferase(Phosphotransferase) domain 1"/>
    <property type="match status" value="1"/>
</dbReference>
<proteinExistence type="inferred from homology"/>
<dbReference type="OrthoDB" id="5083811at2759"/>
<dbReference type="InterPro" id="IPR000719">
    <property type="entry name" value="Prot_kinase_dom"/>
</dbReference>
<evidence type="ECO:0000313" key="5">
    <source>
        <dbReference type="EMBL" id="RSL40276.1"/>
    </source>
</evidence>
<dbReference type="InterPro" id="IPR051931">
    <property type="entry name" value="PAK3-like"/>
</dbReference>
<comment type="similarity">
    <text evidence="1">Belongs to the protein kinase superfamily. STE Ser/Thr protein kinase family. STE20 subfamily.</text>
</comment>
<dbReference type="SUPFAM" id="SSF56112">
    <property type="entry name" value="Protein kinase-like (PK-like)"/>
    <property type="match status" value="1"/>
</dbReference>
<dbReference type="SMART" id="SM00220">
    <property type="entry name" value="S_TKc"/>
    <property type="match status" value="1"/>
</dbReference>
<dbReference type="PANTHER" id="PTHR45832">
    <property type="entry name" value="SERINE/THREONINE-PROTEIN KINASE SAMKA-RELATED-RELATED"/>
    <property type="match status" value="1"/>
</dbReference>
<dbReference type="GO" id="GO:0005524">
    <property type="term" value="F:ATP binding"/>
    <property type="evidence" value="ECO:0007669"/>
    <property type="project" value="UniProtKB-KW"/>
</dbReference>
<evidence type="ECO:0000256" key="2">
    <source>
        <dbReference type="ARBA" id="ARBA00022741"/>
    </source>
</evidence>
<accession>A0A428NHJ5</accession>
<dbReference type="Proteomes" id="UP000288168">
    <property type="component" value="Unassembled WGS sequence"/>
</dbReference>